<evidence type="ECO:0000313" key="1">
    <source>
        <dbReference type="EMBL" id="MXY33031.1"/>
    </source>
</evidence>
<reference evidence="1" key="1">
    <citation type="submission" date="2019-09" db="EMBL/GenBank/DDBJ databases">
        <title>Characterisation of the sponge microbiome using genome-centric metagenomics.</title>
        <authorList>
            <person name="Engelberts J.P."/>
            <person name="Robbins S.J."/>
            <person name="De Goeij J.M."/>
            <person name="Aranda M."/>
            <person name="Bell S.C."/>
            <person name="Webster N.S."/>
        </authorList>
    </citation>
    <scope>NUCLEOTIDE SEQUENCE</scope>
    <source>
        <strain evidence="1">SB0664_bin_43</strain>
    </source>
</reference>
<sequence length="99" mass="11266">MYIRQTTYRMAPEFDSEEGQADFERTMRAAIRPEEIEGLINTSHVPNEDGTWSVVAVWRTEELAKVATPRIRQVWEDLSSRLAGPPQIEASGVVLNESF</sequence>
<name>A0A6B0XWJ4_9RHOB</name>
<dbReference type="EMBL" id="VXRY01000109">
    <property type="protein sequence ID" value="MXY33031.1"/>
    <property type="molecule type" value="Genomic_DNA"/>
</dbReference>
<accession>A0A6B0XWJ4</accession>
<dbReference type="AlphaFoldDB" id="A0A6B0XWJ4"/>
<dbReference type="InterPro" id="IPR011008">
    <property type="entry name" value="Dimeric_a/b-barrel"/>
</dbReference>
<dbReference type="SUPFAM" id="SSF54909">
    <property type="entry name" value="Dimeric alpha+beta barrel"/>
    <property type="match status" value="1"/>
</dbReference>
<proteinExistence type="predicted"/>
<organism evidence="1">
    <name type="scientific">Boseongicola sp. SB0664_bin_43</name>
    <dbReference type="NCBI Taxonomy" id="2604844"/>
    <lineage>
        <taxon>Bacteria</taxon>
        <taxon>Pseudomonadati</taxon>
        <taxon>Pseudomonadota</taxon>
        <taxon>Alphaproteobacteria</taxon>
        <taxon>Rhodobacterales</taxon>
        <taxon>Paracoccaceae</taxon>
        <taxon>Boseongicola</taxon>
    </lineage>
</organism>
<protein>
    <recommendedName>
        <fullName evidence="2">ABM domain-containing protein</fullName>
    </recommendedName>
</protein>
<comment type="caution">
    <text evidence="1">The sequence shown here is derived from an EMBL/GenBank/DDBJ whole genome shotgun (WGS) entry which is preliminary data.</text>
</comment>
<gene>
    <name evidence="1" type="ORF">F4Y60_02875</name>
</gene>
<evidence type="ECO:0008006" key="2">
    <source>
        <dbReference type="Google" id="ProtNLM"/>
    </source>
</evidence>